<dbReference type="EMBL" id="BMAW01084867">
    <property type="protein sequence ID" value="GFU40432.1"/>
    <property type="molecule type" value="Genomic_DNA"/>
</dbReference>
<keyword evidence="2" id="KW-1185">Reference proteome</keyword>
<organism evidence="1 2">
    <name type="scientific">Nephila pilipes</name>
    <name type="common">Giant wood spider</name>
    <name type="synonym">Nephila maculata</name>
    <dbReference type="NCBI Taxonomy" id="299642"/>
    <lineage>
        <taxon>Eukaryota</taxon>
        <taxon>Metazoa</taxon>
        <taxon>Ecdysozoa</taxon>
        <taxon>Arthropoda</taxon>
        <taxon>Chelicerata</taxon>
        <taxon>Arachnida</taxon>
        <taxon>Araneae</taxon>
        <taxon>Araneomorphae</taxon>
        <taxon>Entelegynae</taxon>
        <taxon>Araneoidea</taxon>
        <taxon>Nephilidae</taxon>
        <taxon>Nephila</taxon>
    </lineage>
</organism>
<accession>A0A8X6UT57</accession>
<evidence type="ECO:0000313" key="2">
    <source>
        <dbReference type="Proteomes" id="UP000887013"/>
    </source>
</evidence>
<dbReference type="OrthoDB" id="8065733at2759"/>
<proteinExistence type="predicted"/>
<protein>
    <submittedName>
        <fullName evidence="1">Uncharacterized protein</fullName>
    </submittedName>
</protein>
<gene>
    <name evidence="1" type="primary">AVEN_202649_1</name>
    <name evidence="1" type="ORF">NPIL_13501</name>
</gene>
<evidence type="ECO:0000313" key="1">
    <source>
        <dbReference type="EMBL" id="GFU40432.1"/>
    </source>
</evidence>
<name>A0A8X6UT57_NEPPI</name>
<comment type="caution">
    <text evidence="1">The sequence shown here is derived from an EMBL/GenBank/DDBJ whole genome shotgun (WGS) entry which is preliminary data.</text>
</comment>
<dbReference type="Proteomes" id="UP000887013">
    <property type="component" value="Unassembled WGS sequence"/>
</dbReference>
<sequence length="125" mass="14604">MATLYKVFKEEYLSLGYMERVIDNEISNGDYYFPYHAVFRPKVWILKGCYRPILIDESEKNLYKIVLNQSPVASVETFKLKTVTYGTFRAPILATRTLKALSEDEKKRFPRTSSLVLNDTYTDNI</sequence>
<reference evidence="1" key="1">
    <citation type="submission" date="2020-08" db="EMBL/GenBank/DDBJ databases">
        <title>Multicomponent nature underlies the extraordinary mechanical properties of spider dragline silk.</title>
        <authorList>
            <person name="Kono N."/>
            <person name="Nakamura H."/>
            <person name="Mori M."/>
            <person name="Yoshida Y."/>
            <person name="Ohtoshi R."/>
            <person name="Malay A.D."/>
            <person name="Moran D.A.P."/>
            <person name="Tomita M."/>
            <person name="Numata K."/>
            <person name="Arakawa K."/>
        </authorList>
    </citation>
    <scope>NUCLEOTIDE SEQUENCE</scope>
</reference>
<dbReference type="AlphaFoldDB" id="A0A8X6UT57"/>